<feature type="compositionally biased region" description="Basic and acidic residues" evidence="2">
    <location>
        <begin position="622"/>
        <end position="632"/>
    </location>
</feature>
<feature type="compositionally biased region" description="Low complexity" evidence="2">
    <location>
        <begin position="329"/>
        <end position="339"/>
    </location>
</feature>
<evidence type="ECO:0000313" key="4">
    <source>
        <dbReference type="EnsemblPlants" id="Kaladp0075s0060.1.v1.1"/>
    </source>
</evidence>
<feature type="compositionally biased region" description="Basic and acidic residues" evidence="2">
    <location>
        <begin position="128"/>
        <end position="164"/>
    </location>
</feature>
<dbReference type="Proteomes" id="UP000594263">
    <property type="component" value="Unplaced"/>
</dbReference>
<protein>
    <recommendedName>
        <fullName evidence="3">PWI domain-containing protein</fullName>
    </recommendedName>
</protein>
<feature type="compositionally biased region" description="Low complexity" evidence="2">
    <location>
        <begin position="281"/>
        <end position="292"/>
    </location>
</feature>
<feature type="compositionally biased region" description="Basic residues" evidence="2">
    <location>
        <begin position="318"/>
        <end position="328"/>
    </location>
</feature>
<evidence type="ECO:0000256" key="1">
    <source>
        <dbReference type="ARBA" id="ARBA00022664"/>
    </source>
</evidence>
<feature type="compositionally biased region" description="Basic residues" evidence="2">
    <location>
        <begin position="293"/>
        <end position="311"/>
    </location>
</feature>
<dbReference type="SMART" id="SM00311">
    <property type="entry name" value="PWI"/>
    <property type="match status" value="1"/>
</dbReference>
<evidence type="ECO:0000313" key="5">
    <source>
        <dbReference type="Proteomes" id="UP000594263"/>
    </source>
</evidence>
<dbReference type="PROSITE" id="PS51025">
    <property type="entry name" value="PWI"/>
    <property type="match status" value="1"/>
</dbReference>
<feature type="compositionally biased region" description="Low complexity" evidence="2">
    <location>
        <begin position="213"/>
        <end position="222"/>
    </location>
</feature>
<dbReference type="GO" id="GO:0005681">
    <property type="term" value="C:spliceosomal complex"/>
    <property type="evidence" value="ECO:0007669"/>
    <property type="project" value="TreeGrafter"/>
</dbReference>
<reference evidence="4" key="1">
    <citation type="submission" date="2021-01" db="UniProtKB">
        <authorList>
            <consortium name="EnsemblPlants"/>
        </authorList>
    </citation>
    <scope>IDENTIFICATION</scope>
</reference>
<feature type="compositionally biased region" description="Polar residues" evidence="2">
    <location>
        <begin position="555"/>
        <end position="566"/>
    </location>
</feature>
<feature type="domain" description="PWI" evidence="3">
    <location>
        <begin position="27"/>
        <end position="125"/>
    </location>
</feature>
<dbReference type="Gramene" id="Kaladp0075s0060.1.v1.1">
    <property type="protein sequence ID" value="Kaladp0075s0060.1.v1.1"/>
    <property type="gene ID" value="Kaladp0075s0060.v1.1"/>
</dbReference>
<feature type="compositionally biased region" description="Basic and acidic residues" evidence="2">
    <location>
        <begin position="569"/>
        <end position="615"/>
    </location>
</feature>
<keyword evidence="1" id="KW-0507">mRNA processing</keyword>
<dbReference type="InterPro" id="IPR036483">
    <property type="entry name" value="PWI_dom_sf"/>
</dbReference>
<evidence type="ECO:0000256" key="2">
    <source>
        <dbReference type="SAM" id="MobiDB-lite"/>
    </source>
</evidence>
<dbReference type="AlphaFoldDB" id="A0A7N0UP71"/>
<dbReference type="EnsemblPlants" id="Kaladp0075s0060.1.v1.1">
    <property type="protein sequence ID" value="Kaladp0075s0060.1.v1.1"/>
    <property type="gene ID" value="Kaladp0075s0060.v1.1"/>
</dbReference>
<dbReference type="SUPFAM" id="SSF101233">
    <property type="entry name" value="PWI domain"/>
    <property type="match status" value="1"/>
</dbReference>
<dbReference type="InterPro" id="IPR052225">
    <property type="entry name" value="Ser/Arg_repetitive_matrix"/>
</dbReference>
<feature type="compositionally biased region" description="Polar residues" evidence="2">
    <location>
        <begin position="445"/>
        <end position="457"/>
    </location>
</feature>
<dbReference type="Gene3D" id="1.20.1390.10">
    <property type="entry name" value="PWI domain"/>
    <property type="match status" value="1"/>
</dbReference>
<dbReference type="OMA" id="SPMRDRG"/>
<feature type="compositionally biased region" description="Polar residues" evidence="2">
    <location>
        <begin position="501"/>
        <end position="535"/>
    </location>
</feature>
<dbReference type="PANTHER" id="PTHR23148:SF0">
    <property type="entry name" value="SERINE_ARGININE REPETITIVE MATRIX PROTEIN 1"/>
    <property type="match status" value="1"/>
</dbReference>
<organism evidence="4 5">
    <name type="scientific">Kalanchoe fedtschenkoi</name>
    <name type="common">Lavender scallops</name>
    <name type="synonym">South American air plant</name>
    <dbReference type="NCBI Taxonomy" id="63787"/>
    <lineage>
        <taxon>Eukaryota</taxon>
        <taxon>Viridiplantae</taxon>
        <taxon>Streptophyta</taxon>
        <taxon>Embryophyta</taxon>
        <taxon>Tracheophyta</taxon>
        <taxon>Spermatophyta</taxon>
        <taxon>Magnoliopsida</taxon>
        <taxon>eudicotyledons</taxon>
        <taxon>Gunneridae</taxon>
        <taxon>Pentapetalae</taxon>
        <taxon>Saxifragales</taxon>
        <taxon>Crassulaceae</taxon>
        <taxon>Kalanchoe</taxon>
    </lineage>
</organism>
<dbReference type="Pfam" id="PF01480">
    <property type="entry name" value="PWI"/>
    <property type="match status" value="1"/>
</dbReference>
<feature type="compositionally biased region" description="Low complexity" evidence="2">
    <location>
        <begin position="359"/>
        <end position="386"/>
    </location>
</feature>
<feature type="compositionally biased region" description="Basic residues" evidence="2">
    <location>
        <begin position="664"/>
        <end position="702"/>
    </location>
</feature>
<dbReference type="GO" id="GO:0048024">
    <property type="term" value="P:regulation of mRNA splicing, via spliceosome"/>
    <property type="evidence" value="ECO:0007669"/>
    <property type="project" value="TreeGrafter"/>
</dbReference>
<feature type="compositionally biased region" description="Polar residues" evidence="2">
    <location>
        <begin position="223"/>
        <end position="232"/>
    </location>
</feature>
<feature type="compositionally biased region" description="Basic and acidic residues" evidence="2">
    <location>
        <begin position="703"/>
        <end position="728"/>
    </location>
</feature>
<keyword evidence="5" id="KW-1185">Reference proteome</keyword>
<dbReference type="PANTHER" id="PTHR23148">
    <property type="entry name" value="SERINE/ARGININE REGULATED NUCLEAR MATRIX PROTEIN"/>
    <property type="match status" value="1"/>
</dbReference>
<name>A0A7N0UP71_KALFE</name>
<feature type="compositionally biased region" description="Acidic residues" evidence="2">
    <location>
        <begin position="649"/>
        <end position="658"/>
    </location>
</feature>
<feature type="compositionally biased region" description="Polar residues" evidence="2">
    <location>
        <begin position="479"/>
        <end position="493"/>
    </location>
</feature>
<evidence type="ECO:0000259" key="3">
    <source>
        <dbReference type="PROSITE" id="PS51025"/>
    </source>
</evidence>
<feature type="compositionally biased region" description="Basic residues" evidence="2">
    <location>
        <begin position="633"/>
        <end position="642"/>
    </location>
</feature>
<dbReference type="InterPro" id="IPR002483">
    <property type="entry name" value="PWI_dom"/>
</dbReference>
<dbReference type="GO" id="GO:0006397">
    <property type="term" value="P:mRNA processing"/>
    <property type="evidence" value="ECO:0007669"/>
    <property type="project" value="UniProtKB-KW"/>
</dbReference>
<feature type="compositionally biased region" description="Basic and acidic residues" evidence="2">
    <location>
        <begin position="540"/>
        <end position="551"/>
    </location>
</feature>
<feature type="region of interest" description="Disordered" evidence="2">
    <location>
        <begin position="359"/>
        <end position="728"/>
    </location>
</feature>
<accession>A0A7N0UP71</accession>
<dbReference type="GO" id="GO:0003723">
    <property type="term" value="F:RNA binding"/>
    <property type="evidence" value="ECO:0007669"/>
    <property type="project" value="TreeGrafter"/>
</dbReference>
<feature type="compositionally biased region" description="Basic residues" evidence="2">
    <location>
        <begin position="268"/>
        <end position="280"/>
    </location>
</feature>
<feature type="region of interest" description="Disordered" evidence="2">
    <location>
        <begin position="120"/>
        <end position="345"/>
    </location>
</feature>
<proteinExistence type="predicted"/>
<sequence>MSGGFFRGTSADQDTRFSNKQAKLLKSQKFAPELDNLVDMTRVKIDVLRPWIAKRVTELLGFEDEVLINFIYGLLDGKNVNGKEIQISLTGFMEKNTGKFMKELWTHLLSAQKNTSGVPQQFLDEKEEETRKKMADAERITNEIHRKKVRDAEESEHFRKKMEGGSDPSRTTVTDDNLLAKNRNGRSPSYSPGDRKKIAGRNGGNIKARRSGSSHSAESSPSPNRLRSISRSPKTRKRSISSERTHHNRKRSISPYHVRSYKGSPSPSRRRLSYRRRSRSRSYSSSSSPQPRRSFRRASPHPHAPRTRQRRSPSSVRRWSKSPIRRRIPSPIQRRSSSPVRRRSRLRRLLVRRKLPSPVLYSSPLSSPLRGSMSSLSQGTSPSPRRALPPPRRRSPSKDNLHSPRRRRTPCPEVLQQSLSTPRHRHSSPGSRGPLVLDSKKHYLSDSSPPSPCQSIPESPVHRRSNFPSREKALARMSKQISLSSVENSSQKNRTGRESHGQANSGNVQRKVSSEAISPEQSHLSSESPANTNGFDQDELISRRKESKVSKESLPQATRESNSSCGNLEIRDKTSGRTNRNAKEADLQKMELLPDHKIKTEGGDQHVEPENEARKPAGTGLRGDRSDPDRESGKKRKHKGSSRRHEVTSDDDSSESEADEKKDVKRRRKEDKRLRREKRRQRHVEKRHKKEERCGGKHHLKSRKYDDAGIGEKIHDKSDGEEEEKKKLEVELRKKALESLKAKKGIGQ</sequence>